<sequence>MPHPPRRDDIAQELQMLQDAADLTPALLPGAVSSVLHPQKWTEEQVREWWDKRTKRTKEVEPLSKGTDGRNIMRWNVSRFEQMCKGDSNLAAALYQDLRNEVQRFEHYRKTGVVLKVASIAPKPGPCQKRRPSATRSKPAPTACQTQPLPKNGLQFNPATRGARQSFLETNPKPKFLTTSNLNPDKAVQKIGGGSQERKAAKVAPAPKAQHRSSSNGASGRQKPALRQAASKDVGFLGEAPKRDPLKFNDPPERRRSLVMEDISDATLHQLSTAPRVSEKVEPEKPKAMDDTAIIRRTKSARLAGDTKGKEPEEDATRQMFDKRELRKRHKDTYAQHIKSWCERRSGEESSAPEPCRVRVYVRKRPLFPHEEEADEFDVATVTGRTVIMHNCLTKADLRSLFVSHMGFQFTHAFHESVSDDEVYQRCASAAVQHVLSGNIAALFMFGQTGSGKTHTMTGLLQRASAHIFQQESKVTLTAFEIAGKVMRDLLDTSPKELKIREDKSGKTQILGLQTHDVSNAADLLRILRDAQAHRATRATQVNETSSRSHAVFRISRDAKDSKDSVATLTLVDCAGSERREDTTQHDARSRRDAAEINSTIFALKECFRVMRSSKGQPPYRESLLTRVLSDSFASDQAMVVAIGTVSPSAKDTEHSIGTLRALQQLQGTQMSFEERTDLVKPKQEVEVQAHPKTWSETEVRQWFQEACGGKAKAFAANISKGTDGKNLLRWPNQRFTQQCEGDEDLGNRLYQELRLRMRAAGGPA</sequence>
<dbReference type="Gene3D" id="3.40.850.10">
    <property type="entry name" value="Kinesin motor domain"/>
    <property type="match status" value="1"/>
</dbReference>
<dbReference type="OrthoDB" id="420667at2759"/>
<name>A0A812VHU1_SYMPI</name>
<dbReference type="EMBL" id="CAJNIZ010042669">
    <property type="protein sequence ID" value="CAE7631252.1"/>
    <property type="molecule type" value="Genomic_DNA"/>
</dbReference>
<dbReference type="PANTHER" id="PTHR47971">
    <property type="entry name" value="KINESIN-RELATED PROTEIN 6"/>
    <property type="match status" value="1"/>
</dbReference>
<keyword evidence="10" id="KW-1185">Reference proteome</keyword>
<comment type="subcellular location">
    <subcellularLocation>
        <location evidence="1">Cytoplasm</location>
        <location evidence="1">Cytoskeleton</location>
    </subcellularLocation>
</comment>
<dbReference type="SUPFAM" id="SSF52540">
    <property type="entry name" value="P-loop containing nucleoside triphosphate hydrolases"/>
    <property type="match status" value="1"/>
</dbReference>
<feature type="domain" description="Kinesin motor" evidence="8">
    <location>
        <begin position="357"/>
        <end position="669"/>
    </location>
</feature>
<dbReference type="GO" id="GO:0005874">
    <property type="term" value="C:microtubule"/>
    <property type="evidence" value="ECO:0007669"/>
    <property type="project" value="UniProtKB-KW"/>
</dbReference>
<keyword evidence="2" id="KW-0963">Cytoplasm</keyword>
<keyword evidence="4 6" id="KW-0505">Motor protein</keyword>
<evidence type="ECO:0000256" key="7">
    <source>
        <dbReference type="SAM" id="MobiDB-lite"/>
    </source>
</evidence>
<dbReference type="GO" id="GO:0043565">
    <property type="term" value="F:sequence-specific DNA binding"/>
    <property type="evidence" value="ECO:0007669"/>
    <property type="project" value="InterPro"/>
</dbReference>
<dbReference type="GO" id="GO:0008017">
    <property type="term" value="F:microtubule binding"/>
    <property type="evidence" value="ECO:0007669"/>
    <property type="project" value="InterPro"/>
</dbReference>
<organism evidence="9 10">
    <name type="scientific">Symbiodinium pilosum</name>
    <name type="common">Dinoflagellate</name>
    <dbReference type="NCBI Taxonomy" id="2952"/>
    <lineage>
        <taxon>Eukaryota</taxon>
        <taxon>Sar</taxon>
        <taxon>Alveolata</taxon>
        <taxon>Dinophyceae</taxon>
        <taxon>Suessiales</taxon>
        <taxon>Symbiodiniaceae</taxon>
        <taxon>Symbiodinium</taxon>
    </lineage>
</organism>
<keyword evidence="3" id="KW-0493">Microtubule</keyword>
<evidence type="ECO:0000256" key="6">
    <source>
        <dbReference type="PROSITE-ProRule" id="PRU00283"/>
    </source>
</evidence>
<gene>
    <name evidence="9" type="primary">KIF2C</name>
    <name evidence="9" type="ORF">SPIL2461_LOCUS16560</name>
</gene>
<evidence type="ECO:0000313" key="9">
    <source>
        <dbReference type="EMBL" id="CAE7631252.1"/>
    </source>
</evidence>
<feature type="region of interest" description="Disordered" evidence="7">
    <location>
        <begin position="171"/>
        <end position="254"/>
    </location>
</feature>
<accession>A0A812VHU1</accession>
<dbReference type="InterPro" id="IPR027417">
    <property type="entry name" value="P-loop_NTPase"/>
</dbReference>
<feature type="compositionally biased region" description="Polar residues" evidence="7">
    <location>
        <begin position="143"/>
        <end position="158"/>
    </location>
</feature>
<proteinExistence type="inferred from homology"/>
<reference evidence="9" key="1">
    <citation type="submission" date="2021-02" db="EMBL/GenBank/DDBJ databases">
        <authorList>
            <person name="Dougan E. K."/>
            <person name="Rhodes N."/>
            <person name="Thang M."/>
            <person name="Chan C."/>
        </authorList>
    </citation>
    <scope>NUCLEOTIDE SEQUENCE</scope>
</reference>
<feature type="region of interest" description="Disordered" evidence="7">
    <location>
        <begin position="123"/>
        <end position="158"/>
    </location>
</feature>
<dbReference type="SMART" id="SM00129">
    <property type="entry name" value="KISc"/>
    <property type="match status" value="1"/>
</dbReference>
<dbReference type="PANTHER" id="PTHR47971:SF8">
    <property type="entry name" value="KINESIN-LIKE PROTEIN"/>
    <property type="match status" value="1"/>
</dbReference>
<dbReference type="PRINTS" id="PR00380">
    <property type="entry name" value="KINESINHEAVY"/>
</dbReference>
<keyword evidence="6" id="KW-0067">ATP-binding</keyword>
<keyword evidence="6" id="KW-0547">Nucleotide-binding</keyword>
<dbReference type="InterPro" id="IPR027640">
    <property type="entry name" value="Kinesin-like_fam"/>
</dbReference>
<feature type="binding site" evidence="6">
    <location>
        <begin position="447"/>
        <end position="454"/>
    </location>
    <ligand>
        <name>ATP</name>
        <dbReference type="ChEBI" id="CHEBI:30616"/>
    </ligand>
</feature>
<dbReference type="Proteomes" id="UP000649617">
    <property type="component" value="Unassembled WGS sequence"/>
</dbReference>
<evidence type="ECO:0000313" key="10">
    <source>
        <dbReference type="Proteomes" id="UP000649617"/>
    </source>
</evidence>
<dbReference type="SUPFAM" id="SSF47769">
    <property type="entry name" value="SAM/Pointed domain"/>
    <property type="match status" value="1"/>
</dbReference>
<dbReference type="Gene3D" id="1.10.150.50">
    <property type="entry name" value="Transcription Factor, Ets-1"/>
    <property type="match status" value="1"/>
</dbReference>
<keyword evidence="5" id="KW-0206">Cytoskeleton</keyword>
<feature type="compositionally biased region" description="Basic and acidic residues" evidence="7">
    <location>
        <begin position="240"/>
        <end position="254"/>
    </location>
</feature>
<comment type="similarity">
    <text evidence="6">Belongs to the TRAFAC class myosin-kinesin ATPase superfamily. Kinesin family.</text>
</comment>
<dbReference type="GO" id="GO:0005524">
    <property type="term" value="F:ATP binding"/>
    <property type="evidence" value="ECO:0007669"/>
    <property type="project" value="UniProtKB-UniRule"/>
</dbReference>
<dbReference type="GO" id="GO:0003777">
    <property type="term" value="F:microtubule motor activity"/>
    <property type="evidence" value="ECO:0007669"/>
    <property type="project" value="InterPro"/>
</dbReference>
<dbReference type="InterPro" id="IPR003118">
    <property type="entry name" value="Pointed_dom"/>
</dbReference>
<evidence type="ECO:0000256" key="1">
    <source>
        <dbReference type="ARBA" id="ARBA00004245"/>
    </source>
</evidence>
<evidence type="ECO:0000256" key="5">
    <source>
        <dbReference type="ARBA" id="ARBA00023212"/>
    </source>
</evidence>
<dbReference type="Pfam" id="PF00225">
    <property type="entry name" value="Kinesin"/>
    <property type="match status" value="1"/>
</dbReference>
<dbReference type="AlphaFoldDB" id="A0A812VHU1"/>
<dbReference type="GO" id="GO:0007019">
    <property type="term" value="P:microtubule depolymerization"/>
    <property type="evidence" value="ECO:0007669"/>
    <property type="project" value="TreeGrafter"/>
</dbReference>
<dbReference type="InterPro" id="IPR036961">
    <property type="entry name" value="Kinesin_motor_dom_sf"/>
</dbReference>
<dbReference type="InterPro" id="IPR001752">
    <property type="entry name" value="Kinesin_motor_dom"/>
</dbReference>
<evidence type="ECO:0000259" key="8">
    <source>
        <dbReference type="PROSITE" id="PS50067"/>
    </source>
</evidence>
<evidence type="ECO:0000256" key="4">
    <source>
        <dbReference type="ARBA" id="ARBA00023175"/>
    </source>
</evidence>
<dbReference type="PROSITE" id="PS50067">
    <property type="entry name" value="KINESIN_MOTOR_2"/>
    <property type="match status" value="1"/>
</dbReference>
<dbReference type="Pfam" id="PF02198">
    <property type="entry name" value="SAM_PNT"/>
    <property type="match status" value="1"/>
</dbReference>
<evidence type="ECO:0000256" key="2">
    <source>
        <dbReference type="ARBA" id="ARBA00022490"/>
    </source>
</evidence>
<protein>
    <submittedName>
        <fullName evidence="9">KIF2C protein</fullName>
    </submittedName>
</protein>
<evidence type="ECO:0000256" key="3">
    <source>
        <dbReference type="ARBA" id="ARBA00022701"/>
    </source>
</evidence>
<dbReference type="InterPro" id="IPR013761">
    <property type="entry name" value="SAM/pointed_sf"/>
</dbReference>
<comment type="caution">
    <text evidence="9">The sequence shown here is derived from an EMBL/GenBank/DDBJ whole genome shotgun (WGS) entry which is preliminary data.</text>
</comment>
<dbReference type="GO" id="GO:0007018">
    <property type="term" value="P:microtubule-based movement"/>
    <property type="evidence" value="ECO:0007669"/>
    <property type="project" value="InterPro"/>
</dbReference>